<protein>
    <recommendedName>
        <fullName evidence="4">Glucose-6-phosphate isomerase</fullName>
        <ecNumber evidence="4">5.3.1.9</ecNumber>
    </recommendedName>
</protein>
<dbReference type="PRINTS" id="PR00662">
    <property type="entry name" value="G6PISOMERASE"/>
</dbReference>
<comment type="pathway">
    <text evidence="4">Carbohydrate degradation; glycolysis; D-glyceraldehyde 3-phosphate and glycerone phosphate from D-glucose: step 2/4.</text>
</comment>
<dbReference type="SUPFAM" id="SSF53697">
    <property type="entry name" value="SIS domain"/>
    <property type="match status" value="1"/>
</dbReference>
<dbReference type="InParanoid" id="A0A0M8K9H1"/>
<comment type="caution">
    <text evidence="5">The sequence shown here is derived from an EMBL/GenBank/DDBJ whole genome shotgun (WGS) entry which is preliminary data.</text>
</comment>
<keyword evidence="2 4" id="KW-0324">Glycolysis</keyword>
<keyword evidence="7" id="KW-1185">Reference proteome</keyword>
<evidence type="ECO:0000256" key="2">
    <source>
        <dbReference type="ARBA" id="ARBA00023152"/>
    </source>
</evidence>
<dbReference type="PANTHER" id="PTHR11469:SF1">
    <property type="entry name" value="GLUCOSE-6-PHOSPHATE ISOMERASE"/>
    <property type="match status" value="1"/>
</dbReference>
<dbReference type="GO" id="GO:0051156">
    <property type="term" value="P:glucose 6-phosphate metabolic process"/>
    <property type="evidence" value="ECO:0007669"/>
    <property type="project" value="TreeGrafter"/>
</dbReference>
<evidence type="ECO:0000256" key="1">
    <source>
        <dbReference type="ARBA" id="ARBA00022432"/>
    </source>
</evidence>
<dbReference type="AlphaFoldDB" id="A0A0M8K9H1"/>
<dbReference type="GO" id="GO:0006096">
    <property type="term" value="P:glycolytic process"/>
    <property type="evidence" value="ECO:0007669"/>
    <property type="project" value="UniProtKB-UniPathway"/>
</dbReference>
<dbReference type="FunCoup" id="A0A0M8K9H1">
    <property type="interactions" value="409"/>
</dbReference>
<reference evidence="5 7" key="1">
    <citation type="journal article" date="2015" name="Genome Announc.">
        <title>Draft Genome Sequence of a Heterotrophic Facultative Anaerobic Thermophilic Bacterium, Ardenticatena maritima Strain 110ST.</title>
        <authorList>
            <person name="Kawaichi S."/>
            <person name="Yoshida T."/>
            <person name="Sako Y."/>
            <person name="Nakamura R."/>
        </authorList>
    </citation>
    <scope>NUCLEOTIDE SEQUENCE [LARGE SCALE GENOMIC DNA]</scope>
    <source>
        <strain evidence="5 7">110S</strain>
    </source>
</reference>
<dbReference type="GO" id="GO:0006094">
    <property type="term" value="P:gluconeogenesis"/>
    <property type="evidence" value="ECO:0007669"/>
    <property type="project" value="UniProtKB-KW"/>
</dbReference>
<dbReference type="OrthoDB" id="140919at2"/>
<dbReference type="STRING" id="872965.SE16_11035"/>
<dbReference type="Proteomes" id="UP000050502">
    <property type="component" value="Unassembled WGS sequence"/>
</dbReference>
<proteinExistence type="inferred from homology"/>
<evidence type="ECO:0000313" key="6">
    <source>
        <dbReference type="EMBL" id="KPL87089.1"/>
    </source>
</evidence>
<name>A0A0M8K9H1_9CHLR</name>
<dbReference type="CDD" id="cd05015">
    <property type="entry name" value="SIS_PGI_1"/>
    <property type="match status" value="1"/>
</dbReference>
<dbReference type="Pfam" id="PF00342">
    <property type="entry name" value="PGI"/>
    <property type="match status" value="1"/>
</dbReference>
<dbReference type="RefSeq" id="WP_054493403.1">
    <property type="nucleotide sequence ID" value="NZ_BBZA01000172.1"/>
</dbReference>
<dbReference type="GO" id="GO:0004347">
    <property type="term" value="F:glucose-6-phosphate isomerase activity"/>
    <property type="evidence" value="ECO:0007669"/>
    <property type="project" value="UniProtKB-EC"/>
</dbReference>
<dbReference type="EMBL" id="BBZA01000172">
    <property type="protein sequence ID" value="GAP63591.1"/>
    <property type="molecule type" value="Genomic_DNA"/>
</dbReference>
<evidence type="ECO:0000256" key="3">
    <source>
        <dbReference type="ARBA" id="ARBA00023235"/>
    </source>
</evidence>
<comment type="catalytic activity">
    <reaction evidence="4">
        <text>alpha-D-glucose 6-phosphate = beta-D-fructose 6-phosphate</text>
        <dbReference type="Rhea" id="RHEA:11816"/>
        <dbReference type="ChEBI" id="CHEBI:57634"/>
        <dbReference type="ChEBI" id="CHEBI:58225"/>
        <dbReference type="EC" id="5.3.1.9"/>
    </reaction>
</comment>
<comment type="similarity">
    <text evidence="4">Belongs to the GPI family.</text>
</comment>
<evidence type="ECO:0000313" key="5">
    <source>
        <dbReference type="EMBL" id="GAP63591.1"/>
    </source>
</evidence>
<dbReference type="UniPathway" id="UPA00109">
    <property type="reaction ID" value="UER00181"/>
</dbReference>
<evidence type="ECO:0000256" key="4">
    <source>
        <dbReference type="RuleBase" id="RU000612"/>
    </source>
</evidence>
<dbReference type="InterPro" id="IPR046348">
    <property type="entry name" value="SIS_dom_sf"/>
</dbReference>
<sequence length="554" mass="60397">MTLTKGSMRLTLGVYERAIQQRLNEWEAQNLAGRIWQRDATVWTAQTPPPPELLDRLGWLDLPVEMRAHVDEWRTFAEEIHAEGFTHAVLLGMGGSSLAPEVFQQTFGNRNGYPELLVLDSTHPDAVRAIENQIDLTRTLFIVSSKSGTTIETISFFRYFWHLMREATDTPGSRFIAITDPGTPLEELAHARHFRRVFNAPPDVGGRYSALSPFGLVPAALIGADVAHWLQLAGDMADACRLPASQNPGLVLAAAIGEMVRAGRDKLTFITAPEVAAFPAWLEQLIAESLGKEGKGVVPVVGEVLGEPGDYSNDRIFVVFSIGETLTPDREARLAALEKAGHPIIRLMLPNAEAIIPEMFAWEFATAALGALLGVHPFNQPDVQLAKDLARRAMKNAADPQDDDALSIENIDTVIEALRDVVESVAPGDYIALQAFLPPLPDIEASLQALRLEARSLLRVATTLGFGPRFLHSTGQLHKGGPKTAICLQLVDAPMVDLLVPETDYTFAQLIAAQARGDAEALRQRGQRIVRINLGHDVQNGLTALAGALNEAML</sequence>
<dbReference type="PANTHER" id="PTHR11469">
    <property type="entry name" value="GLUCOSE-6-PHOSPHATE ISOMERASE"/>
    <property type="match status" value="1"/>
</dbReference>
<evidence type="ECO:0000313" key="8">
    <source>
        <dbReference type="Proteomes" id="UP000050502"/>
    </source>
</evidence>
<keyword evidence="1 4" id="KW-0312">Gluconeogenesis</keyword>
<dbReference type="GO" id="GO:0016740">
    <property type="term" value="F:transferase activity"/>
    <property type="evidence" value="ECO:0007669"/>
    <property type="project" value="UniProtKB-KW"/>
</dbReference>
<reference evidence="6 8" key="2">
    <citation type="submission" date="2015-07" db="EMBL/GenBank/DDBJ databases">
        <title>Whole genome sequence of Ardenticatena maritima DSM 23922.</title>
        <authorList>
            <person name="Hemp J."/>
            <person name="Ward L.M."/>
            <person name="Pace L.A."/>
            <person name="Fischer W.W."/>
        </authorList>
    </citation>
    <scope>NUCLEOTIDE SEQUENCE [LARGE SCALE GENOMIC DNA]</scope>
    <source>
        <strain evidence="6 8">110S</strain>
    </source>
</reference>
<keyword evidence="3 4" id="KW-0413">Isomerase</keyword>
<dbReference type="InterPro" id="IPR001672">
    <property type="entry name" value="G6P_Isomerase"/>
</dbReference>
<dbReference type="PATRIC" id="fig|872965.6.peg.2667"/>
<dbReference type="GO" id="GO:0005829">
    <property type="term" value="C:cytosol"/>
    <property type="evidence" value="ECO:0007669"/>
    <property type="project" value="TreeGrafter"/>
</dbReference>
<organism evidence="5 7">
    <name type="scientific">Ardenticatena maritima</name>
    <dbReference type="NCBI Taxonomy" id="872965"/>
    <lineage>
        <taxon>Bacteria</taxon>
        <taxon>Bacillati</taxon>
        <taxon>Chloroflexota</taxon>
        <taxon>Ardenticatenia</taxon>
        <taxon>Ardenticatenales</taxon>
        <taxon>Ardenticatenaceae</taxon>
        <taxon>Ardenticatena</taxon>
    </lineage>
</organism>
<keyword evidence="5" id="KW-0808">Transferase</keyword>
<dbReference type="GO" id="GO:0048029">
    <property type="term" value="F:monosaccharide binding"/>
    <property type="evidence" value="ECO:0007669"/>
    <property type="project" value="TreeGrafter"/>
</dbReference>
<dbReference type="Proteomes" id="UP000037784">
    <property type="component" value="Unassembled WGS sequence"/>
</dbReference>
<dbReference type="EMBL" id="LGKN01000006">
    <property type="protein sequence ID" value="KPL87089.1"/>
    <property type="molecule type" value="Genomic_DNA"/>
</dbReference>
<dbReference type="PROSITE" id="PS51463">
    <property type="entry name" value="P_GLUCOSE_ISOMERASE_3"/>
    <property type="match status" value="1"/>
</dbReference>
<dbReference type="GO" id="GO:0097367">
    <property type="term" value="F:carbohydrate derivative binding"/>
    <property type="evidence" value="ECO:0007669"/>
    <property type="project" value="InterPro"/>
</dbReference>
<evidence type="ECO:0000313" key="7">
    <source>
        <dbReference type="Proteomes" id="UP000037784"/>
    </source>
</evidence>
<gene>
    <name evidence="5" type="primary">tal-pgi</name>
    <name evidence="5" type="ORF">ARMA_2014</name>
    <name evidence="6" type="ORF">SE16_11035</name>
</gene>
<dbReference type="InterPro" id="IPR035476">
    <property type="entry name" value="SIS_PGI_1"/>
</dbReference>
<dbReference type="Gene3D" id="3.40.50.10490">
    <property type="entry name" value="Glucose-6-phosphate isomerase like protein, domain 1"/>
    <property type="match status" value="3"/>
</dbReference>
<accession>A0A0M8K9H1</accession>
<reference evidence="7" key="3">
    <citation type="submission" date="2015-08" db="EMBL/GenBank/DDBJ databases">
        <title>Draft Genome Sequence of a Heterotrophic Facultative Anaerobic Bacterium Ardenticatena maritima Strain 110S.</title>
        <authorList>
            <person name="Kawaichi S."/>
            <person name="Yoshida T."/>
            <person name="Sako Y."/>
            <person name="Nakamura R."/>
        </authorList>
    </citation>
    <scope>NUCLEOTIDE SEQUENCE [LARGE SCALE GENOMIC DNA]</scope>
    <source>
        <strain evidence="7">110S</strain>
    </source>
</reference>
<dbReference type="EC" id="5.3.1.9" evidence="4"/>